<name>A0A4D6LFM5_VIGUN</name>
<proteinExistence type="predicted"/>
<dbReference type="Proteomes" id="UP000501690">
    <property type="component" value="Linkage Group LG3"/>
</dbReference>
<evidence type="ECO:0000313" key="2">
    <source>
        <dbReference type="Proteomes" id="UP000501690"/>
    </source>
</evidence>
<evidence type="ECO:0000313" key="1">
    <source>
        <dbReference type="EMBL" id="QCD87442.1"/>
    </source>
</evidence>
<dbReference type="AlphaFoldDB" id="A0A4D6LFM5"/>
<gene>
    <name evidence="1" type="ORF">DEO72_LG3g1978</name>
</gene>
<organism evidence="1 2">
    <name type="scientific">Vigna unguiculata</name>
    <name type="common">Cowpea</name>
    <dbReference type="NCBI Taxonomy" id="3917"/>
    <lineage>
        <taxon>Eukaryota</taxon>
        <taxon>Viridiplantae</taxon>
        <taxon>Streptophyta</taxon>
        <taxon>Embryophyta</taxon>
        <taxon>Tracheophyta</taxon>
        <taxon>Spermatophyta</taxon>
        <taxon>Magnoliopsida</taxon>
        <taxon>eudicotyledons</taxon>
        <taxon>Gunneridae</taxon>
        <taxon>Pentapetalae</taxon>
        <taxon>rosids</taxon>
        <taxon>fabids</taxon>
        <taxon>Fabales</taxon>
        <taxon>Fabaceae</taxon>
        <taxon>Papilionoideae</taxon>
        <taxon>50 kb inversion clade</taxon>
        <taxon>NPAAA clade</taxon>
        <taxon>indigoferoid/millettioid clade</taxon>
        <taxon>Phaseoleae</taxon>
        <taxon>Vigna</taxon>
    </lineage>
</organism>
<accession>A0A4D6LFM5</accession>
<dbReference type="EMBL" id="CP039347">
    <property type="protein sequence ID" value="QCD87442.1"/>
    <property type="molecule type" value="Genomic_DNA"/>
</dbReference>
<protein>
    <submittedName>
        <fullName evidence="1">Uncharacterized protein</fullName>
    </submittedName>
</protein>
<reference evidence="1 2" key="1">
    <citation type="submission" date="2019-04" db="EMBL/GenBank/DDBJ databases">
        <title>An improved genome assembly and genetic linkage map for asparagus bean, Vigna unguiculata ssp. sesquipedialis.</title>
        <authorList>
            <person name="Xia Q."/>
            <person name="Zhang R."/>
            <person name="Dong Y."/>
        </authorList>
    </citation>
    <scope>NUCLEOTIDE SEQUENCE [LARGE SCALE GENOMIC DNA]</scope>
    <source>
        <tissue evidence="1">Leaf</tissue>
    </source>
</reference>
<sequence length="112" mass="12313">MHGMCHQCSNDFWPRLFLIFCPDSRTEAYWGEAKKGGFWPRVSTKAIGVLFCPGSLKTRSHRGTSFAPPLALLCSSSPSRSSANAVVTKPSPAVNEQPTAMLRPMVFAQGRR</sequence>
<keyword evidence="2" id="KW-1185">Reference proteome</keyword>